<reference evidence="21" key="1">
    <citation type="journal article" date="2014" name="Parasit. Vectors">
        <title>The mitochondrial genome of Paragyrodactylus variegatus (Platyhelminthes: Monogenea): differences in major non-coding region and gene order compared to Gyrodactylus.</title>
        <authorList>
            <person name="Ye F."/>
            <person name="King S.D."/>
            <person name="Cone D.K."/>
            <person name="You P."/>
        </authorList>
    </citation>
    <scope>NUCLEOTIDE SEQUENCE</scope>
</reference>
<accession>A0A076VAI9</accession>
<dbReference type="GO" id="GO:0042773">
    <property type="term" value="P:ATP synthesis coupled electron transport"/>
    <property type="evidence" value="ECO:0007669"/>
    <property type="project" value="TreeGrafter"/>
</dbReference>
<dbReference type="AlphaFoldDB" id="A0A076VAI9"/>
<evidence type="ECO:0000259" key="20">
    <source>
        <dbReference type="PROSITE" id="PS50999"/>
    </source>
</evidence>
<dbReference type="PROSITE" id="PS50857">
    <property type="entry name" value="COX2_CUA"/>
    <property type="match status" value="1"/>
</dbReference>
<evidence type="ECO:0000256" key="2">
    <source>
        <dbReference type="ARBA" id="ARBA00004141"/>
    </source>
</evidence>
<evidence type="ECO:0000256" key="1">
    <source>
        <dbReference type="ARBA" id="ARBA00001935"/>
    </source>
</evidence>
<gene>
    <name evidence="21" type="primary">COX2</name>
</gene>
<feature type="transmembrane region" description="Helical" evidence="18">
    <location>
        <begin position="7"/>
        <end position="30"/>
    </location>
</feature>
<evidence type="ECO:0000256" key="15">
    <source>
        <dbReference type="ARBA" id="ARBA00023136"/>
    </source>
</evidence>
<keyword evidence="8 18" id="KW-0812">Transmembrane</keyword>
<keyword evidence="6" id="KW-0813">Transport</keyword>
<keyword evidence="12" id="KW-0249">Electron transport</keyword>
<evidence type="ECO:0000256" key="10">
    <source>
        <dbReference type="ARBA" id="ARBA00022842"/>
    </source>
</evidence>
<comment type="subcellular location">
    <subcellularLocation>
        <location evidence="2">Membrane</location>
        <topology evidence="2">Multi-pass membrane protein</topology>
    </subcellularLocation>
</comment>
<dbReference type="GeneID" id="20160623"/>
<dbReference type="EC" id="7.1.1.9" evidence="4"/>
<keyword evidence="15 18" id="KW-0472">Membrane</keyword>
<evidence type="ECO:0000256" key="16">
    <source>
        <dbReference type="ARBA" id="ARBA00031389"/>
    </source>
</evidence>
<dbReference type="InterPro" id="IPR008972">
    <property type="entry name" value="Cupredoxin"/>
</dbReference>
<evidence type="ECO:0000256" key="12">
    <source>
        <dbReference type="ARBA" id="ARBA00022982"/>
    </source>
</evidence>
<dbReference type="Pfam" id="PF00116">
    <property type="entry name" value="COX2"/>
    <property type="match status" value="1"/>
</dbReference>
<dbReference type="Gene3D" id="1.10.287.90">
    <property type="match status" value="1"/>
</dbReference>
<evidence type="ECO:0000256" key="3">
    <source>
        <dbReference type="ARBA" id="ARBA00007866"/>
    </source>
</evidence>
<dbReference type="GO" id="GO:0004129">
    <property type="term" value="F:cytochrome-c oxidase activity"/>
    <property type="evidence" value="ECO:0007669"/>
    <property type="project" value="UniProtKB-EC"/>
</dbReference>
<comment type="catalytic activity">
    <reaction evidence="17">
        <text>4 Fe(II)-[cytochrome c] + O2 + 8 H(+)(in) = 4 Fe(III)-[cytochrome c] + 2 H2O + 4 H(+)(out)</text>
        <dbReference type="Rhea" id="RHEA:11436"/>
        <dbReference type="Rhea" id="RHEA-COMP:10350"/>
        <dbReference type="Rhea" id="RHEA-COMP:14399"/>
        <dbReference type="ChEBI" id="CHEBI:15377"/>
        <dbReference type="ChEBI" id="CHEBI:15378"/>
        <dbReference type="ChEBI" id="CHEBI:15379"/>
        <dbReference type="ChEBI" id="CHEBI:29033"/>
        <dbReference type="ChEBI" id="CHEBI:29034"/>
        <dbReference type="EC" id="7.1.1.9"/>
    </reaction>
    <physiologicalReaction direction="left-to-right" evidence="17">
        <dbReference type="Rhea" id="RHEA:11437"/>
    </physiologicalReaction>
</comment>
<evidence type="ECO:0000256" key="13">
    <source>
        <dbReference type="ARBA" id="ARBA00022989"/>
    </source>
</evidence>
<dbReference type="PANTHER" id="PTHR22888">
    <property type="entry name" value="CYTOCHROME C OXIDASE, SUBUNIT II"/>
    <property type="match status" value="1"/>
</dbReference>
<keyword evidence="14" id="KW-0186">Copper</keyword>
<keyword evidence="13 18" id="KW-1133">Transmembrane helix</keyword>
<keyword evidence="10" id="KW-0460">Magnesium</keyword>
<geneLocation type="mitochondrion" evidence="21"/>
<feature type="domain" description="Cytochrome oxidase subunit II transmembrane region profile" evidence="20">
    <location>
        <begin position="1"/>
        <end position="78"/>
    </location>
</feature>
<dbReference type="Gene3D" id="2.60.40.420">
    <property type="entry name" value="Cupredoxins - blue copper proteins"/>
    <property type="match status" value="1"/>
</dbReference>
<evidence type="ECO:0000256" key="18">
    <source>
        <dbReference type="SAM" id="Phobius"/>
    </source>
</evidence>
<evidence type="ECO:0000256" key="5">
    <source>
        <dbReference type="ARBA" id="ARBA00015946"/>
    </source>
</evidence>
<evidence type="ECO:0000256" key="6">
    <source>
        <dbReference type="ARBA" id="ARBA00022448"/>
    </source>
</evidence>
<dbReference type="PRINTS" id="PR01166">
    <property type="entry name" value="CYCOXIDASEII"/>
</dbReference>
<dbReference type="GO" id="GO:0005507">
    <property type="term" value="F:copper ion binding"/>
    <property type="evidence" value="ECO:0007669"/>
    <property type="project" value="InterPro"/>
</dbReference>
<evidence type="ECO:0000256" key="8">
    <source>
        <dbReference type="ARBA" id="ARBA00022692"/>
    </source>
</evidence>
<dbReference type="SUPFAM" id="SSF81464">
    <property type="entry name" value="Cytochrome c oxidase subunit II-like, transmembrane region"/>
    <property type="match status" value="1"/>
</dbReference>
<organism evidence="21">
    <name type="scientific">Paragyrodactylus variegatus</name>
    <dbReference type="NCBI Taxonomy" id="1415179"/>
    <lineage>
        <taxon>Eukaryota</taxon>
        <taxon>Metazoa</taxon>
        <taxon>Spiralia</taxon>
        <taxon>Lophotrochozoa</taxon>
        <taxon>Platyhelminthes</taxon>
        <taxon>Monogenea</taxon>
        <taxon>Monopisthocotylea</taxon>
        <taxon>Gyrodactylidea</taxon>
        <taxon>Gyrodactylidae</taxon>
        <taxon>Paragyrodactylus</taxon>
    </lineage>
</organism>
<dbReference type="CTD" id="4513"/>
<proteinExistence type="inferred from homology"/>
<protein>
    <recommendedName>
        <fullName evidence="5">Cytochrome c oxidase subunit 2</fullName>
        <ecNumber evidence="4">7.1.1.9</ecNumber>
    </recommendedName>
    <alternativeName>
        <fullName evidence="16">Cytochrome c oxidase polypeptide II</fullName>
    </alternativeName>
</protein>
<evidence type="ECO:0000256" key="17">
    <source>
        <dbReference type="ARBA" id="ARBA00049512"/>
    </source>
</evidence>
<evidence type="ECO:0000259" key="19">
    <source>
        <dbReference type="PROSITE" id="PS50857"/>
    </source>
</evidence>
<dbReference type="SUPFAM" id="SSF49503">
    <property type="entry name" value="Cupredoxins"/>
    <property type="match status" value="1"/>
</dbReference>
<comment type="cofactor">
    <cofactor evidence="1">
        <name>Cu cation</name>
        <dbReference type="ChEBI" id="CHEBI:23378"/>
    </cofactor>
</comment>
<comment type="similarity">
    <text evidence="3">Belongs to the cytochrome c oxidase subunit 2 family.</text>
</comment>
<keyword evidence="11" id="KW-1278">Translocase</keyword>
<dbReference type="InterPro" id="IPR011759">
    <property type="entry name" value="Cyt_c_oxidase_su2_TM_dom"/>
</dbReference>
<keyword evidence="21" id="KW-0496">Mitochondrion</keyword>
<evidence type="ECO:0000313" key="21">
    <source>
        <dbReference type="EMBL" id="AIK25767.1"/>
    </source>
</evidence>
<dbReference type="PANTHER" id="PTHR22888:SF9">
    <property type="entry name" value="CYTOCHROME C OXIDASE SUBUNIT 2"/>
    <property type="match status" value="1"/>
</dbReference>
<evidence type="ECO:0000256" key="14">
    <source>
        <dbReference type="ARBA" id="ARBA00023008"/>
    </source>
</evidence>
<dbReference type="PROSITE" id="PS00078">
    <property type="entry name" value="COX2"/>
    <property type="match status" value="1"/>
</dbReference>
<evidence type="ECO:0000256" key="7">
    <source>
        <dbReference type="ARBA" id="ARBA00022660"/>
    </source>
</evidence>
<evidence type="ECO:0000256" key="4">
    <source>
        <dbReference type="ARBA" id="ARBA00012949"/>
    </source>
</evidence>
<dbReference type="GO" id="GO:0016020">
    <property type="term" value="C:membrane"/>
    <property type="evidence" value="ECO:0007669"/>
    <property type="project" value="UniProtKB-SubCell"/>
</dbReference>
<dbReference type="InterPro" id="IPR002429">
    <property type="entry name" value="CcO_II-like_C"/>
</dbReference>
<dbReference type="EMBL" id="KM067269">
    <property type="protein sequence ID" value="AIK25767.1"/>
    <property type="molecule type" value="Genomic_DNA"/>
</dbReference>
<feature type="domain" description="Cytochrome oxidase subunit II copper A binding" evidence="19">
    <location>
        <begin position="78"/>
        <end position="193"/>
    </location>
</feature>
<evidence type="ECO:0000256" key="9">
    <source>
        <dbReference type="ARBA" id="ARBA00022723"/>
    </source>
</evidence>
<sequence length="193" mass="22020">MSLSLVYYDIVTYIVLLCIFLCVFVFYYLYDLSTLSGQVVFLNEVGSLEFMWTFLPTILVSILCVFNLSFIYFDSELEVDDVVKVMGRQWLWSYEDSVSGLYNSNFTRCLVNSLDYPLVLNFNKVTRILISSSDVIHSFSVPDLGLKMDAIPGRINHLTYLPDRLGLFIGYCSELCGVGHAYMPIAVEVVRSN</sequence>
<keyword evidence="9" id="KW-0479">Metal-binding</keyword>
<dbReference type="InterPro" id="IPR045187">
    <property type="entry name" value="CcO_II"/>
</dbReference>
<dbReference type="RefSeq" id="YP_009054579.1">
    <property type="nucleotide sequence ID" value="NC_024754.1"/>
</dbReference>
<keyword evidence="7" id="KW-0679">Respiratory chain</keyword>
<dbReference type="InterPro" id="IPR036257">
    <property type="entry name" value="Cyt_c_oxidase_su2_TM_sf"/>
</dbReference>
<evidence type="ECO:0000256" key="11">
    <source>
        <dbReference type="ARBA" id="ARBA00022967"/>
    </source>
</evidence>
<dbReference type="InterPro" id="IPR001505">
    <property type="entry name" value="Copper_CuA"/>
</dbReference>
<dbReference type="PROSITE" id="PS50999">
    <property type="entry name" value="COX2_TM"/>
    <property type="match status" value="1"/>
</dbReference>
<name>A0A076VAI9_9PLAT</name>
<feature type="transmembrane region" description="Helical" evidence="18">
    <location>
        <begin position="50"/>
        <end position="73"/>
    </location>
</feature>